<keyword evidence="4 6" id="KW-1133">Transmembrane helix</keyword>
<sequence>MVNPFIFAVITMLCWGIAPLFGKAGLTNADPAIAMVIRSIIITVILLAWLLFSGNTPNLLTVEPKTWGLIAAEGIFASLLGHLAYFYALKLGTASTITPITSAAPMVTVLLAVILLGERFSWHKLLGAVLVVIGIALIKR</sequence>
<evidence type="ECO:0000259" key="7">
    <source>
        <dbReference type="Pfam" id="PF00892"/>
    </source>
</evidence>
<dbReference type="AlphaFoldDB" id="A0A8A0RKQ0"/>
<evidence type="ECO:0000256" key="4">
    <source>
        <dbReference type="ARBA" id="ARBA00022989"/>
    </source>
</evidence>
<dbReference type="GO" id="GO:0016020">
    <property type="term" value="C:membrane"/>
    <property type="evidence" value="ECO:0007669"/>
    <property type="project" value="UniProtKB-SubCell"/>
</dbReference>
<dbReference type="KEGG" id="kme:H0A61_00377"/>
<evidence type="ECO:0000313" key="8">
    <source>
        <dbReference type="EMBL" id="QSQ08057.1"/>
    </source>
</evidence>
<dbReference type="InterPro" id="IPR050638">
    <property type="entry name" value="AA-Vitamin_Transporters"/>
</dbReference>
<name>A0A8A0RKQ0_9FIRM</name>
<feature type="transmembrane region" description="Helical" evidence="6">
    <location>
        <begin position="33"/>
        <end position="52"/>
    </location>
</feature>
<feature type="transmembrane region" description="Helical" evidence="6">
    <location>
        <begin position="122"/>
        <end position="138"/>
    </location>
</feature>
<keyword evidence="9" id="KW-1185">Reference proteome</keyword>
<feature type="transmembrane region" description="Helical" evidence="6">
    <location>
        <begin position="67"/>
        <end position="89"/>
    </location>
</feature>
<keyword evidence="3 6" id="KW-0812">Transmembrane</keyword>
<comment type="subcellular location">
    <subcellularLocation>
        <location evidence="1">Membrane</location>
        <topology evidence="1">Multi-pass membrane protein</topology>
    </subcellularLocation>
</comment>
<comment type="similarity">
    <text evidence="2">Belongs to the EamA transporter family.</text>
</comment>
<evidence type="ECO:0000256" key="6">
    <source>
        <dbReference type="SAM" id="Phobius"/>
    </source>
</evidence>
<keyword evidence="5 6" id="KW-0472">Membrane</keyword>
<dbReference type="PANTHER" id="PTHR32322">
    <property type="entry name" value="INNER MEMBRANE TRANSPORTER"/>
    <property type="match status" value="1"/>
</dbReference>
<dbReference type="Proteomes" id="UP000662904">
    <property type="component" value="Chromosome"/>
</dbReference>
<dbReference type="Gene3D" id="1.10.3730.20">
    <property type="match status" value="1"/>
</dbReference>
<dbReference type="SUPFAM" id="SSF103481">
    <property type="entry name" value="Multidrug resistance efflux transporter EmrE"/>
    <property type="match status" value="1"/>
</dbReference>
<evidence type="ECO:0000256" key="5">
    <source>
        <dbReference type="ARBA" id="ARBA00023136"/>
    </source>
</evidence>
<evidence type="ECO:0000313" key="9">
    <source>
        <dbReference type="Proteomes" id="UP000662904"/>
    </source>
</evidence>
<evidence type="ECO:0000256" key="1">
    <source>
        <dbReference type="ARBA" id="ARBA00004141"/>
    </source>
</evidence>
<feature type="domain" description="EamA" evidence="7">
    <location>
        <begin position="6"/>
        <end position="138"/>
    </location>
</feature>
<dbReference type="PANTHER" id="PTHR32322:SF2">
    <property type="entry name" value="EAMA DOMAIN-CONTAINING PROTEIN"/>
    <property type="match status" value="1"/>
</dbReference>
<gene>
    <name evidence="8" type="ORF">H0A61_00377</name>
</gene>
<feature type="transmembrane region" description="Helical" evidence="6">
    <location>
        <begin position="6"/>
        <end position="26"/>
    </location>
</feature>
<feature type="transmembrane region" description="Helical" evidence="6">
    <location>
        <begin position="96"/>
        <end position="116"/>
    </location>
</feature>
<organism evidence="8 9">
    <name type="scientific">Koleobacter methoxysyntrophicus</name>
    <dbReference type="NCBI Taxonomy" id="2751313"/>
    <lineage>
        <taxon>Bacteria</taxon>
        <taxon>Bacillati</taxon>
        <taxon>Bacillota</taxon>
        <taxon>Clostridia</taxon>
        <taxon>Koleobacterales</taxon>
        <taxon>Koleobacteraceae</taxon>
        <taxon>Koleobacter</taxon>
    </lineage>
</organism>
<evidence type="ECO:0000256" key="2">
    <source>
        <dbReference type="ARBA" id="ARBA00007362"/>
    </source>
</evidence>
<protein>
    <recommendedName>
        <fullName evidence="7">EamA domain-containing protein</fullName>
    </recommendedName>
</protein>
<evidence type="ECO:0000256" key="3">
    <source>
        <dbReference type="ARBA" id="ARBA00022692"/>
    </source>
</evidence>
<dbReference type="InterPro" id="IPR000620">
    <property type="entry name" value="EamA_dom"/>
</dbReference>
<dbReference type="Pfam" id="PF00892">
    <property type="entry name" value="EamA"/>
    <property type="match status" value="1"/>
</dbReference>
<proteinExistence type="inferred from homology"/>
<dbReference type="InterPro" id="IPR037185">
    <property type="entry name" value="EmrE-like"/>
</dbReference>
<accession>A0A8A0RKQ0</accession>
<dbReference type="EMBL" id="CP059066">
    <property type="protein sequence ID" value="QSQ08057.1"/>
    <property type="molecule type" value="Genomic_DNA"/>
</dbReference>
<reference evidence="8" key="1">
    <citation type="submission" date="2020-07" db="EMBL/GenBank/DDBJ databases">
        <title>Koleobacter methoxysyntrophicus gen. nov., sp. nov., a novel anaerobic bacterium isolated from deep subsurface oil field and proposal of Koleobacterales ord. nov. in the phylum Firmicutes.</title>
        <authorList>
            <person name="Sakamoto S."/>
            <person name="Tamaki H."/>
        </authorList>
    </citation>
    <scope>NUCLEOTIDE SEQUENCE</scope>
    <source>
        <strain evidence="8">NRmbB1</strain>
    </source>
</reference>